<dbReference type="InterPro" id="IPR016181">
    <property type="entry name" value="Acyl_CoA_acyltransferase"/>
</dbReference>
<organism evidence="2 3">
    <name type="scientific">Vibrio galatheae</name>
    <dbReference type="NCBI Taxonomy" id="579748"/>
    <lineage>
        <taxon>Bacteria</taxon>
        <taxon>Pseudomonadati</taxon>
        <taxon>Pseudomonadota</taxon>
        <taxon>Gammaproteobacteria</taxon>
        <taxon>Vibrionales</taxon>
        <taxon>Vibrionaceae</taxon>
        <taxon>Vibrio</taxon>
    </lineage>
</organism>
<keyword evidence="3" id="KW-1185">Reference proteome</keyword>
<dbReference type="GO" id="GO:0016747">
    <property type="term" value="F:acyltransferase activity, transferring groups other than amino-acyl groups"/>
    <property type="evidence" value="ECO:0007669"/>
    <property type="project" value="InterPro"/>
</dbReference>
<dbReference type="InterPro" id="IPR000182">
    <property type="entry name" value="GNAT_dom"/>
</dbReference>
<dbReference type="AlphaFoldDB" id="A0A0F4NPH4"/>
<dbReference type="STRING" id="579748.TW81_06555"/>
<dbReference type="Pfam" id="PF00583">
    <property type="entry name" value="Acetyltransf_1"/>
    <property type="match status" value="1"/>
</dbReference>
<dbReference type="RefSeq" id="WP_045954903.1">
    <property type="nucleotide sequence ID" value="NZ_JXXV01000012.1"/>
</dbReference>
<feature type="domain" description="N-acetyltransferase" evidence="1">
    <location>
        <begin position="4"/>
        <end position="142"/>
    </location>
</feature>
<dbReference type="CDD" id="cd04301">
    <property type="entry name" value="NAT_SF"/>
    <property type="match status" value="1"/>
</dbReference>
<dbReference type="Gene3D" id="3.40.630.30">
    <property type="match status" value="1"/>
</dbReference>
<evidence type="ECO:0000313" key="3">
    <source>
        <dbReference type="Proteomes" id="UP000033673"/>
    </source>
</evidence>
<dbReference type="OrthoDB" id="7678938at2"/>
<protein>
    <submittedName>
        <fullName evidence="2">Acetyltransferase</fullName>
    </submittedName>
</protein>
<keyword evidence="2" id="KW-0808">Transferase</keyword>
<name>A0A0F4NPH4_9VIBR</name>
<sequence>MQDVEFQSCSPDSQHWMALERLFQTEWSDFRFCDSYKPDANLPPAIIALKDNRVIGGLAYSRFQEPHQSHQVIWFNALYVLPHWRGAGIAGELVNQGVGQVPKSSQSRVYAYTNVACLYQSLGWSVVNIESEPNHHVMFIDL</sequence>
<accession>A0A0F4NPH4</accession>
<proteinExistence type="predicted"/>
<evidence type="ECO:0000313" key="2">
    <source>
        <dbReference type="EMBL" id="KJY83981.1"/>
    </source>
</evidence>
<gene>
    <name evidence="2" type="ORF">TW81_06555</name>
</gene>
<dbReference type="Proteomes" id="UP000033673">
    <property type="component" value="Unassembled WGS sequence"/>
</dbReference>
<dbReference type="PROSITE" id="PS51186">
    <property type="entry name" value="GNAT"/>
    <property type="match status" value="1"/>
</dbReference>
<dbReference type="EMBL" id="JXXV01000012">
    <property type="protein sequence ID" value="KJY83981.1"/>
    <property type="molecule type" value="Genomic_DNA"/>
</dbReference>
<dbReference type="PATRIC" id="fig|579748.3.peg.1343"/>
<reference evidence="2 3" key="1">
    <citation type="journal article" date="2015" name="BMC Genomics">
        <title>Genome mining reveals unlocked bioactive potential of marine Gram-negative bacteria.</title>
        <authorList>
            <person name="Machado H."/>
            <person name="Sonnenschein E.C."/>
            <person name="Melchiorsen J."/>
            <person name="Gram L."/>
        </authorList>
    </citation>
    <scope>NUCLEOTIDE SEQUENCE [LARGE SCALE GENOMIC DNA]</scope>
    <source>
        <strain evidence="2 3">S2757</strain>
    </source>
</reference>
<dbReference type="SUPFAM" id="SSF55729">
    <property type="entry name" value="Acyl-CoA N-acyltransferases (Nat)"/>
    <property type="match status" value="1"/>
</dbReference>
<evidence type="ECO:0000259" key="1">
    <source>
        <dbReference type="PROSITE" id="PS51186"/>
    </source>
</evidence>
<comment type="caution">
    <text evidence="2">The sequence shown here is derived from an EMBL/GenBank/DDBJ whole genome shotgun (WGS) entry which is preliminary data.</text>
</comment>